<dbReference type="Pfam" id="PF07707">
    <property type="entry name" value="BACK"/>
    <property type="match status" value="1"/>
</dbReference>
<dbReference type="Gene3D" id="3.30.710.10">
    <property type="entry name" value="Potassium Channel Kv1.1, Chain A"/>
    <property type="match status" value="1"/>
</dbReference>
<dbReference type="Gene3D" id="1.25.40.420">
    <property type="match status" value="1"/>
</dbReference>
<dbReference type="PANTHER" id="PTHR24412">
    <property type="entry name" value="KELCH PROTEIN"/>
    <property type="match status" value="1"/>
</dbReference>
<evidence type="ECO:0000313" key="5">
    <source>
        <dbReference type="Proteomes" id="UP000735302"/>
    </source>
</evidence>
<keyword evidence="5" id="KW-1185">Reference proteome</keyword>
<organism evidence="4 5">
    <name type="scientific">Plakobranchus ocellatus</name>
    <dbReference type="NCBI Taxonomy" id="259542"/>
    <lineage>
        <taxon>Eukaryota</taxon>
        <taxon>Metazoa</taxon>
        <taxon>Spiralia</taxon>
        <taxon>Lophotrochozoa</taxon>
        <taxon>Mollusca</taxon>
        <taxon>Gastropoda</taxon>
        <taxon>Heterobranchia</taxon>
        <taxon>Euthyneura</taxon>
        <taxon>Panpulmonata</taxon>
        <taxon>Sacoglossa</taxon>
        <taxon>Placobranchoidea</taxon>
        <taxon>Plakobranchidae</taxon>
        <taxon>Plakobranchus</taxon>
    </lineage>
</organism>
<dbReference type="PROSITE" id="PS50097">
    <property type="entry name" value="BTB"/>
    <property type="match status" value="1"/>
</dbReference>
<reference evidence="4 5" key="1">
    <citation type="journal article" date="2021" name="Elife">
        <title>Chloroplast acquisition without the gene transfer in kleptoplastic sea slugs, Plakobranchus ocellatus.</title>
        <authorList>
            <person name="Maeda T."/>
            <person name="Takahashi S."/>
            <person name="Yoshida T."/>
            <person name="Shimamura S."/>
            <person name="Takaki Y."/>
            <person name="Nagai Y."/>
            <person name="Toyoda A."/>
            <person name="Suzuki Y."/>
            <person name="Arimoto A."/>
            <person name="Ishii H."/>
            <person name="Satoh N."/>
            <person name="Nishiyama T."/>
            <person name="Hasebe M."/>
            <person name="Maruyama T."/>
            <person name="Minagawa J."/>
            <person name="Obokata J."/>
            <person name="Shigenobu S."/>
        </authorList>
    </citation>
    <scope>NUCLEOTIDE SEQUENCE [LARGE SCALE GENOMIC DNA]</scope>
</reference>
<evidence type="ECO:0000313" key="4">
    <source>
        <dbReference type="EMBL" id="GFO32359.1"/>
    </source>
</evidence>
<comment type="caution">
    <text evidence="4">The sequence shown here is derived from an EMBL/GenBank/DDBJ whole genome shotgun (WGS) entry which is preliminary data.</text>
</comment>
<dbReference type="InterPro" id="IPR000210">
    <property type="entry name" value="BTB/POZ_dom"/>
</dbReference>
<accession>A0AAV4CHX2</accession>
<gene>
    <name evidence="4" type="ORF">PoB_005886400</name>
</gene>
<evidence type="ECO:0000256" key="1">
    <source>
        <dbReference type="ARBA" id="ARBA00022441"/>
    </source>
</evidence>
<keyword evidence="2" id="KW-0677">Repeat</keyword>
<dbReference type="InterPro" id="IPR011333">
    <property type="entry name" value="SKP1/BTB/POZ_sf"/>
</dbReference>
<name>A0AAV4CHX2_9GAST</name>
<dbReference type="Pfam" id="PF00651">
    <property type="entry name" value="BTB"/>
    <property type="match status" value="1"/>
</dbReference>
<evidence type="ECO:0000259" key="3">
    <source>
        <dbReference type="PROSITE" id="PS50097"/>
    </source>
</evidence>
<dbReference type="CDD" id="cd18186">
    <property type="entry name" value="BTB_POZ_ZBTB_KLHL-like"/>
    <property type="match status" value="1"/>
</dbReference>
<keyword evidence="1" id="KW-0880">Kelch repeat</keyword>
<dbReference type="PANTHER" id="PTHR24412:SF489">
    <property type="entry name" value="RING FINGER DOMAIN AND KELCH REPEAT-CONTAINING PROTEIN DDB_G0271372"/>
    <property type="match status" value="1"/>
</dbReference>
<dbReference type="AlphaFoldDB" id="A0AAV4CHX2"/>
<dbReference type="SMART" id="SM00225">
    <property type="entry name" value="BTB"/>
    <property type="match status" value="1"/>
</dbReference>
<dbReference type="EMBL" id="BLXT01006603">
    <property type="protein sequence ID" value="GFO32359.1"/>
    <property type="molecule type" value="Genomic_DNA"/>
</dbReference>
<dbReference type="Proteomes" id="UP000735302">
    <property type="component" value="Unassembled WGS sequence"/>
</dbReference>
<proteinExistence type="predicted"/>
<dbReference type="SUPFAM" id="SSF54695">
    <property type="entry name" value="POZ domain"/>
    <property type="match status" value="1"/>
</dbReference>
<feature type="domain" description="BTB" evidence="3">
    <location>
        <begin position="30"/>
        <end position="97"/>
    </location>
</feature>
<sequence length="589" mass="67314">MDNPLSDADIRVTQGIFEALKKQKNNEEFHDIVVVAGSTEFKCQRAILAAVSGFFRGLLTSGMKECLESRVELRSISEDVFSQILDCIYSGRSILTSENCFDIWTAADILDASFLLEDCRFFFKQTLSVENCIEYCVRLRLLSEESQRKALTFVATNFKELRYSERLFKLNFEEMKYLVSSEELAVCFEDDIIETILLWAESTPTLDTLSDILPMDVSAHQDSEELAEDVSSSRSDLLAELLECSRYLLISYSFLVQTLSCHPLVKGHDGCMAVVDKINRYLANPGLHQEWCPPEAIHREGDSVKRNVFLIYNRRGKAKVIYPPSATCYEIKRTTMNLNRSFEVDSRIFYLGGSFLTFDFRNVLLLHTPVVDGWNTKIIAEGWKHHHTVLVGQSLYWFKNIVQANAIQTIIVKLRISDIMNPQIHAYQWPLVGHLSVVGFGLKATTSIGTKVIVFWEGESSEGFTVECFDLFQRKSTVMRDRMGSTADLVTFRRDNEVFALQTNGTLWRISLCSSSDQLEFTKEYQFWRGSVPLHGAFLYGTHLFIFGDSVSDMYWSTSISVRGVFENVIFHNSKFCRHAHAVLNKNEL</sequence>
<dbReference type="SMART" id="SM00875">
    <property type="entry name" value="BACK"/>
    <property type="match status" value="1"/>
</dbReference>
<evidence type="ECO:0000256" key="2">
    <source>
        <dbReference type="ARBA" id="ARBA00022737"/>
    </source>
</evidence>
<dbReference type="InterPro" id="IPR011705">
    <property type="entry name" value="BACK"/>
</dbReference>
<protein>
    <submittedName>
        <fullName evidence="4">Kelch-like 30</fullName>
    </submittedName>
</protein>